<evidence type="ECO:0000313" key="3">
    <source>
        <dbReference type="Proteomes" id="UP000708208"/>
    </source>
</evidence>
<comment type="caution">
    <text evidence="2">The sequence shown here is derived from an EMBL/GenBank/DDBJ whole genome shotgun (WGS) entry which is preliminary data.</text>
</comment>
<dbReference type="OrthoDB" id="10071708at2759"/>
<evidence type="ECO:0000256" key="1">
    <source>
        <dbReference type="SAM" id="MobiDB-lite"/>
    </source>
</evidence>
<sequence length="194" mass="21553">NFENAKKGDELASVESEFELTDVEGTSLIQSRVLRNKTQKKIVKFQRSSSPVRPVSSNVANSKITAYEEPNSDVHIDGGNIFQAEELGIASLDIGSEYLTVTADHQLQTCNYHGDTGGQRNVDVASRLDLLLGEFQNFRQEFRTSLRFQHSTQATFPTEADVDKCVQKWFGGAGDRNGGRAERKKQQDKLKAVA</sequence>
<organism evidence="2 3">
    <name type="scientific">Allacma fusca</name>
    <dbReference type="NCBI Taxonomy" id="39272"/>
    <lineage>
        <taxon>Eukaryota</taxon>
        <taxon>Metazoa</taxon>
        <taxon>Ecdysozoa</taxon>
        <taxon>Arthropoda</taxon>
        <taxon>Hexapoda</taxon>
        <taxon>Collembola</taxon>
        <taxon>Symphypleona</taxon>
        <taxon>Sminthuridae</taxon>
        <taxon>Allacma</taxon>
    </lineage>
</organism>
<proteinExistence type="predicted"/>
<feature type="non-terminal residue" evidence="2">
    <location>
        <position position="1"/>
    </location>
</feature>
<reference evidence="2" key="1">
    <citation type="submission" date="2021-06" db="EMBL/GenBank/DDBJ databases">
        <authorList>
            <person name="Hodson N. C."/>
            <person name="Mongue J. A."/>
            <person name="Jaron S. K."/>
        </authorList>
    </citation>
    <scope>NUCLEOTIDE SEQUENCE</scope>
</reference>
<keyword evidence="3" id="KW-1185">Reference proteome</keyword>
<protein>
    <submittedName>
        <fullName evidence="2">Uncharacterized protein</fullName>
    </submittedName>
</protein>
<gene>
    <name evidence="2" type="ORF">AFUS01_LOCUS38125</name>
</gene>
<accession>A0A8J2PZY0</accession>
<name>A0A8J2PZY0_9HEXA</name>
<feature type="region of interest" description="Disordered" evidence="1">
    <location>
        <begin position="175"/>
        <end position="194"/>
    </location>
</feature>
<evidence type="ECO:0000313" key="2">
    <source>
        <dbReference type="EMBL" id="CAG7828180.1"/>
    </source>
</evidence>
<dbReference type="EMBL" id="CAJVCH010546418">
    <property type="protein sequence ID" value="CAG7828180.1"/>
    <property type="molecule type" value="Genomic_DNA"/>
</dbReference>
<dbReference type="AlphaFoldDB" id="A0A8J2PZY0"/>
<feature type="compositionally biased region" description="Basic and acidic residues" evidence="1">
    <location>
        <begin position="177"/>
        <end position="194"/>
    </location>
</feature>
<dbReference type="Proteomes" id="UP000708208">
    <property type="component" value="Unassembled WGS sequence"/>
</dbReference>